<evidence type="ECO:0000256" key="1">
    <source>
        <dbReference type="ARBA" id="ARBA00022723"/>
    </source>
</evidence>
<reference evidence="5" key="1">
    <citation type="submission" date="2019-10" db="EMBL/GenBank/DDBJ databases">
        <authorList>
            <person name="Soares A.E.R."/>
            <person name="Aleixo A."/>
            <person name="Schneider P."/>
            <person name="Miyaki C.Y."/>
            <person name="Schneider M.P."/>
            <person name="Mello C."/>
            <person name="Vasconcelos A.T.R."/>
        </authorList>
    </citation>
    <scope>NUCLEOTIDE SEQUENCE</scope>
    <source>
        <tissue evidence="5">Muscle</tissue>
    </source>
</reference>
<dbReference type="InterPro" id="IPR001965">
    <property type="entry name" value="Znf_PHD"/>
</dbReference>
<evidence type="ECO:0000256" key="2">
    <source>
        <dbReference type="ARBA" id="ARBA00022771"/>
    </source>
</evidence>
<evidence type="ECO:0000313" key="5">
    <source>
        <dbReference type="EMBL" id="KAJ7428786.1"/>
    </source>
</evidence>
<dbReference type="EMBL" id="WHWB01014203">
    <property type="protein sequence ID" value="KAJ7428786.1"/>
    <property type="molecule type" value="Genomic_DNA"/>
</dbReference>
<dbReference type="PANTHER" id="PTHR12420:SF47">
    <property type="entry name" value="PHD FINGER PROTEIN 7"/>
    <property type="match status" value="1"/>
</dbReference>
<dbReference type="InterPro" id="IPR011011">
    <property type="entry name" value="Znf_FYVE_PHD"/>
</dbReference>
<dbReference type="PANTHER" id="PTHR12420">
    <property type="entry name" value="PHD FINGER PROTEIN"/>
    <property type="match status" value="1"/>
</dbReference>
<organism evidence="5 6">
    <name type="scientific">Willisornis vidua</name>
    <name type="common">Xingu scale-backed antbird</name>
    <dbReference type="NCBI Taxonomy" id="1566151"/>
    <lineage>
        <taxon>Eukaryota</taxon>
        <taxon>Metazoa</taxon>
        <taxon>Chordata</taxon>
        <taxon>Craniata</taxon>
        <taxon>Vertebrata</taxon>
        <taxon>Euteleostomi</taxon>
        <taxon>Archelosauria</taxon>
        <taxon>Archosauria</taxon>
        <taxon>Dinosauria</taxon>
        <taxon>Saurischia</taxon>
        <taxon>Theropoda</taxon>
        <taxon>Coelurosauria</taxon>
        <taxon>Aves</taxon>
        <taxon>Neognathae</taxon>
        <taxon>Neoaves</taxon>
        <taxon>Telluraves</taxon>
        <taxon>Australaves</taxon>
        <taxon>Passeriformes</taxon>
        <taxon>Thamnophilidae</taxon>
        <taxon>Willisornis</taxon>
    </lineage>
</organism>
<dbReference type="SUPFAM" id="SSF57903">
    <property type="entry name" value="FYVE/PHD zinc finger"/>
    <property type="match status" value="1"/>
</dbReference>
<protein>
    <recommendedName>
        <fullName evidence="4">PHD-type domain-containing protein</fullName>
    </recommendedName>
</protein>
<evidence type="ECO:0000313" key="6">
    <source>
        <dbReference type="Proteomes" id="UP001145742"/>
    </source>
</evidence>
<keyword evidence="1" id="KW-0479">Metal-binding</keyword>
<keyword evidence="2" id="KW-0863">Zinc-finger</keyword>
<dbReference type="PROSITE" id="PS51805">
    <property type="entry name" value="EPHD"/>
    <property type="match status" value="1"/>
</dbReference>
<sequence>MGLLCSFQRCFICGQSGATITCCDMDCDLSFHLPCAMEAGCVTQYITPYRSYCPAHRPEQAVQATPEPGTLINENAAKSDC</sequence>
<dbReference type="Proteomes" id="UP001145742">
    <property type="component" value="Unassembled WGS sequence"/>
</dbReference>
<accession>A0ABQ9DW99</accession>
<dbReference type="SMART" id="SM00249">
    <property type="entry name" value="PHD"/>
    <property type="match status" value="1"/>
</dbReference>
<dbReference type="InterPro" id="IPR013083">
    <property type="entry name" value="Znf_RING/FYVE/PHD"/>
</dbReference>
<dbReference type="Gene3D" id="3.30.40.10">
    <property type="entry name" value="Zinc/RING finger domain, C3HC4 (zinc finger)"/>
    <property type="match status" value="1"/>
</dbReference>
<evidence type="ECO:0000259" key="4">
    <source>
        <dbReference type="PROSITE" id="PS51805"/>
    </source>
</evidence>
<keyword evidence="6" id="KW-1185">Reference proteome</keyword>
<gene>
    <name evidence="5" type="ORF">WISP_00743</name>
</gene>
<comment type="caution">
    <text evidence="5">The sequence shown here is derived from an EMBL/GenBank/DDBJ whole genome shotgun (WGS) entry which is preliminary data.</text>
</comment>
<dbReference type="Pfam" id="PF13771">
    <property type="entry name" value="zf-HC5HC2H"/>
    <property type="match status" value="1"/>
</dbReference>
<evidence type="ECO:0000256" key="3">
    <source>
        <dbReference type="ARBA" id="ARBA00022833"/>
    </source>
</evidence>
<name>A0ABQ9DW99_9PASS</name>
<keyword evidence="3" id="KW-0862">Zinc</keyword>
<feature type="domain" description="PHD-type" evidence="4">
    <location>
        <begin position="1"/>
        <end position="57"/>
    </location>
</feature>
<dbReference type="InterPro" id="IPR051188">
    <property type="entry name" value="PHD-type_Zinc_Finger"/>
</dbReference>
<dbReference type="InterPro" id="IPR034732">
    <property type="entry name" value="EPHD"/>
</dbReference>
<proteinExistence type="predicted"/>